<dbReference type="CDD" id="cd06261">
    <property type="entry name" value="TM_PBP2"/>
    <property type="match status" value="1"/>
</dbReference>
<comment type="function">
    <text evidence="1 11">Part of the binding-protein-dependent transport system for molybdenum; probably responsible for the translocation of the substrate across the membrane.</text>
</comment>
<evidence type="ECO:0000313" key="13">
    <source>
        <dbReference type="EMBL" id="EGC16598.1"/>
    </source>
</evidence>
<evidence type="ECO:0000256" key="11">
    <source>
        <dbReference type="RuleBase" id="RU365097"/>
    </source>
</evidence>
<evidence type="ECO:0000256" key="4">
    <source>
        <dbReference type="ARBA" id="ARBA00022448"/>
    </source>
</evidence>
<dbReference type="InterPro" id="IPR035906">
    <property type="entry name" value="MetI-like_sf"/>
</dbReference>
<keyword evidence="5" id="KW-1003">Cell membrane</keyword>
<evidence type="ECO:0000256" key="2">
    <source>
        <dbReference type="ARBA" id="ARBA00004651"/>
    </source>
</evidence>
<keyword evidence="8 10" id="KW-1133">Transmembrane helix</keyword>
<sequence>MYAQKQPAPIPITTRTRAMDFANTLPAFYLSLKVAFTATGINIILGITIGFLLARKRFPGRELLDTVLTLPMVLPPTVMGYYLLVLLGKRGVIGQWLESALDIRLIFTWQGAAIAAAAVTFPLIVKPTRAAFEGVNPQLEQAARVLGLPEAAVFWRITLPLAWRGILAGILLTFARALGEFGATLMVAGSIPGQTQTLSIAVYEAVQAGDDGLANQLVALISLVCIVILWTTTHLSKSKPHY</sequence>
<dbReference type="InterPro" id="IPR011867">
    <property type="entry name" value="ModB_ABC"/>
</dbReference>
<feature type="domain" description="ABC transmembrane type-1" evidence="12">
    <location>
        <begin position="28"/>
        <end position="236"/>
    </location>
</feature>
<keyword evidence="6 11" id="KW-0500">Molybdenum</keyword>
<feature type="transmembrane region" description="Helical" evidence="10">
    <location>
        <begin position="107"/>
        <end position="125"/>
    </location>
</feature>
<name>F0F1I3_9NEIS</name>
<dbReference type="NCBIfam" id="NF038017">
    <property type="entry name" value="ABC_perm1"/>
    <property type="match status" value="1"/>
</dbReference>
<gene>
    <name evidence="13" type="primary">modB</name>
    <name evidence="13" type="ORF">HMPREF9098_1968</name>
</gene>
<dbReference type="InterPro" id="IPR049783">
    <property type="entry name" value="ABC_perm_TupB-like"/>
</dbReference>
<feature type="transmembrane region" description="Helical" evidence="10">
    <location>
        <begin position="66"/>
        <end position="87"/>
    </location>
</feature>
<dbReference type="HOGENOM" id="CLU_016047_14_3_4"/>
<protein>
    <recommendedName>
        <fullName evidence="11">Molybdenum transport system permease</fullName>
    </recommendedName>
</protein>
<evidence type="ECO:0000256" key="3">
    <source>
        <dbReference type="ARBA" id="ARBA00007069"/>
    </source>
</evidence>
<dbReference type="EMBL" id="AEWV01000040">
    <property type="protein sequence ID" value="EGC16598.1"/>
    <property type="molecule type" value="Genomic_DNA"/>
</dbReference>
<comment type="subcellular location">
    <subcellularLocation>
        <location evidence="11">Cell inner membrane</location>
        <topology evidence="11">Multi-pass membrane protein</topology>
    </subcellularLocation>
    <subcellularLocation>
        <location evidence="2 10">Cell membrane</location>
        <topology evidence="2 10">Multi-pass membrane protein</topology>
    </subcellularLocation>
</comment>
<keyword evidence="14" id="KW-1185">Reference proteome</keyword>
<comment type="similarity">
    <text evidence="3 11">Belongs to the binding-protein-dependent transport system permease family. CysTW subfamily.</text>
</comment>
<dbReference type="Pfam" id="PF00528">
    <property type="entry name" value="BPD_transp_1"/>
    <property type="match status" value="1"/>
</dbReference>
<dbReference type="SUPFAM" id="SSF161098">
    <property type="entry name" value="MetI-like"/>
    <property type="match status" value="1"/>
</dbReference>
<comment type="caution">
    <text evidence="11">Lacks conserved residue(s) required for the propagation of feature annotation.</text>
</comment>
<evidence type="ECO:0000313" key="14">
    <source>
        <dbReference type="Proteomes" id="UP000004088"/>
    </source>
</evidence>
<dbReference type="AlphaFoldDB" id="F0F1I3"/>
<evidence type="ECO:0000256" key="9">
    <source>
        <dbReference type="ARBA" id="ARBA00023136"/>
    </source>
</evidence>
<keyword evidence="7 10" id="KW-0812">Transmembrane</keyword>
<keyword evidence="11" id="KW-0997">Cell inner membrane</keyword>
<evidence type="ECO:0000256" key="7">
    <source>
        <dbReference type="ARBA" id="ARBA00022692"/>
    </source>
</evidence>
<dbReference type="PANTHER" id="PTHR30183:SF3">
    <property type="entry name" value="MOLYBDENUM TRANSPORT SYSTEM PERMEASE PROTEIN MODB"/>
    <property type="match status" value="1"/>
</dbReference>
<dbReference type="Gene3D" id="1.10.3720.10">
    <property type="entry name" value="MetI-like"/>
    <property type="match status" value="1"/>
</dbReference>
<dbReference type="InterPro" id="IPR000515">
    <property type="entry name" value="MetI-like"/>
</dbReference>
<comment type="caution">
    <text evidence="13">The sequence shown here is derived from an EMBL/GenBank/DDBJ whole genome shotgun (WGS) entry which is preliminary data.</text>
</comment>
<evidence type="ECO:0000256" key="5">
    <source>
        <dbReference type="ARBA" id="ARBA00022475"/>
    </source>
</evidence>
<keyword evidence="9 10" id="KW-0472">Membrane</keyword>
<feature type="transmembrane region" description="Helical" evidence="10">
    <location>
        <begin position="213"/>
        <end position="232"/>
    </location>
</feature>
<evidence type="ECO:0000256" key="10">
    <source>
        <dbReference type="RuleBase" id="RU363032"/>
    </source>
</evidence>
<dbReference type="STRING" id="888741.HMPREF9098_1968"/>
<organism evidence="13 14">
    <name type="scientific">Kingella denitrificans ATCC 33394</name>
    <dbReference type="NCBI Taxonomy" id="888741"/>
    <lineage>
        <taxon>Bacteria</taxon>
        <taxon>Pseudomonadati</taxon>
        <taxon>Pseudomonadota</taxon>
        <taxon>Betaproteobacteria</taxon>
        <taxon>Neisseriales</taxon>
        <taxon>Neisseriaceae</taxon>
        <taxon>Kingella</taxon>
    </lineage>
</organism>
<keyword evidence="4 10" id="KW-0813">Transport</keyword>
<dbReference type="GO" id="GO:0005886">
    <property type="term" value="C:plasma membrane"/>
    <property type="evidence" value="ECO:0007669"/>
    <property type="project" value="UniProtKB-SubCell"/>
</dbReference>
<proteinExistence type="inferred from homology"/>
<dbReference type="NCBIfam" id="TIGR02141">
    <property type="entry name" value="modB_ABC"/>
    <property type="match status" value="1"/>
</dbReference>
<evidence type="ECO:0000256" key="6">
    <source>
        <dbReference type="ARBA" id="ARBA00022505"/>
    </source>
</evidence>
<dbReference type="PANTHER" id="PTHR30183">
    <property type="entry name" value="MOLYBDENUM TRANSPORT SYSTEM PERMEASE PROTEIN MODB"/>
    <property type="match status" value="1"/>
</dbReference>
<reference evidence="13 14" key="1">
    <citation type="submission" date="2011-01" db="EMBL/GenBank/DDBJ databases">
        <authorList>
            <person name="Muzny D."/>
            <person name="Qin X."/>
            <person name="Deng J."/>
            <person name="Jiang H."/>
            <person name="Liu Y."/>
            <person name="Qu J."/>
            <person name="Song X.-Z."/>
            <person name="Zhang L."/>
            <person name="Thornton R."/>
            <person name="Coyle M."/>
            <person name="Francisco L."/>
            <person name="Jackson L."/>
            <person name="Javaid M."/>
            <person name="Korchina V."/>
            <person name="Kovar C."/>
            <person name="Mata R."/>
            <person name="Mathew T."/>
            <person name="Ngo R."/>
            <person name="Nguyen L."/>
            <person name="Nguyen N."/>
            <person name="Okwuonu G."/>
            <person name="Ongeri F."/>
            <person name="Pham C."/>
            <person name="Simmons D."/>
            <person name="Wilczek-Boney K."/>
            <person name="Hale W."/>
            <person name="Jakkamsetti A."/>
            <person name="Pham P."/>
            <person name="Ruth R."/>
            <person name="San Lucas F."/>
            <person name="Warren J."/>
            <person name="Zhang J."/>
            <person name="Zhao Z."/>
            <person name="Zhou C."/>
            <person name="Zhu D."/>
            <person name="Lee S."/>
            <person name="Bess C."/>
            <person name="Blankenburg K."/>
            <person name="Forbes L."/>
            <person name="Fu Q."/>
            <person name="Gubbala S."/>
            <person name="Hirani K."/>
            <person name="Jayaseelan J.C."/>
            <person name="Lara F."/>
            <person name="Munidasa M."/>
            <person name="Palculict T."/>
            <person name="Patil S."/>
            <person name="Pu L.-L."/>
            <person name="Saada N."/>
            <person name="Tang L."/>
            <person name="Weissenberger G."/>
            <person name="Zhu Y."/>
            <person name="Hemphill L."/>
            <person name="Shang Y."/>
            <person name="Youmans B."/>
            <person name="Ayvaz T."/>
            <person name="Ross M."/>
            <person name="Santibanez J."/>
            <person name="Aqrawi P."/>
            <person name="Gross S."/>
            <person name="Joshi V."/>
            <person name="Fowler G."/>
            <person name="Nazareth L."/>
            <person name="Reid J."/>
            <person name="Worley K."/>
            <person name="Petrosino J."/>
            <person name="Highlander S."/>
            <person name="Gibbs R."/>
        </authorList>
    </citation>
    <scope>NUCLEOTIDE SEQUENCE [LARGE SCALE GENOMIC DNA]</scope>
    <source>
        <strain evidence="13 14">ATCC 33394</strain>
    </source>
</reference>
<dbReference type="GO" id="GO:0015098">
    <property type="term" value="F:molybdate ion transmembrane transporter activity"/>
    <property type="evidence" value="ECO:0007669"/>
    <property type="project" value="UniProtKB-UniRule"/>
</dbReference>
<evidence type="ECO:0000256" key="8">
    <source>
        <dbReference type="ARBA" id="ARBA00022989"/>
    </source>
</evidence>
<feature type="transmembrane region" description="Helical" evidence="10">
    <location>
        <begin position="34"/>
        <end position="54"/>
    </location>
</feature>
<accession>F0F1I3</accession>
<evidence type="ECO:0000256" key="1">
    <source>
        <dbReference type="ARBA" id="ARBA00002949"/>
    </source>
</evidence>
<dbReference type="PROSITE" id="PS50928">
    <property type="entry name" value="ABC_TM1"/>
    <property type="match status" value="1"/>
</dbReference>
<dbReference type="Proteomes" id="UP000004088">
    <property type="component" value="Unassembled WGS sequence"/>
</dbReference>
<evidence type="ECO:0000259" key="12">
    <source>
        <dbReference type="PROSITE" id="PS50928"/>
    </source>
</evidence>